<dbReference type="InterPro" id="IPR043176">
    <property type="entry name" value="NlpE_N_sf"/>
</dbReference>
<dbReference type="Pfam" id="PF04170">
    <property type="entry name" value="NlpE"/>
    <property type="match status" value="1"/>
</dbReference>
<accession>A0A6I0FT55</accession>
<organism evidence="1 2">
    <name type="scientific">Phocaeicola vulgatus</name>
    <name type="common">Bacteroides vulgatus</name>
    <dbReference type="NCBI Taxonomy" id="821"/>
    <lineage>
        <taxon>Bacteria</taxon>
        <taxon>Pseudomonadati</taxon>
        <taxon>Bacteroidota</taxon>
        <taxon>Bacteroidia</taxon>
        <taxon>Bacteroidales</taxon>
        <taxon>Bacteroidaceae</taxon>
        <taxon>Phocaeicola</taxon>
    </lineage>
</organism>
<dbReference type="AlphaFoldDB" id="A0A6I0FT55"/>
<dbReference type="InterPro" id="IPR007298">
    <property type="entry name" value="Cu-R_lipoprotein_NlpE"/>
</dbReference>
<dbReference type="Gene3D" id="2.40.128.300">
    <property type="match status" value="1"/>
</dbReference>
<evidence type="ECO:0000313" key="1">
    <source>
        <dbReference type="EMBL" id="KAB3561892.1"/>
    </source>
</evidence>
<name>A0A6I0FT55_PHOVU</name>
<dbReference type="EMBL" id="WCZM01000060">
    <property type="protein sequence ID" value="KAB3561892.1"/>
    <property type="molecule type" value="Genomic_DNA"/>
</dbReference>
<sequence>MIMLNIALLETAIIMAISGCAELQKKTTQQEKESTTMVTDTVNTESGNYYETYEGILPCADCGGIRTTQKINSDTIYQLWSEYLGKKNGVFEEISICNMLSENILEMVVPSFGEKNFYKILDDAVALPDSLGTLNNSELTDILYFEKSIKDIA</sequence>
<protein>
    <submittedName>
        <fullName evidence="1">Copper resistance protein NlpE</fullName>
    </submittedName>
</protein>
<gene>
    <name evidence="1" type="ORF">GAY01_22810</name>
</gene>
<proteinExistence type="predicted"/>
<dbReference type="Proteomes" id="UP000433382">
    <property type="component" value="Unassembled WGS sequence"/>
</dbReference>
<reference evidence="1 2" key="1">
    <citation type="journal article" date="2019" name="Nat. Med.">
        <title>A library of human gut bacterial isolates paired with longitudinal multiomics data enables mechanistic microbiome research.</title>
        <authorList>
            <person name="Poyet M."/>
            <person name="Groussin M."/>
            <person name="Gibbons S.M."/>
            <person name="Avila-Pacheco J."/>
            <person name="Jiang X."/>
            <person name="Kearney S.M."/>
            <person name="Perrotta A.R."/>
            <person name="Berdy B."/>
            <person name="Zhao S."/>
            <person name="Lieberman T.D."/>
            <person name="Swanson P.K."/>
            <person name="Smith M."/>
            <person name="Roesemann S."/>
            <person name="Alexander J.E."/>
            <person name="Rich S.A."/>
            <person name="Livny J."/>
            <person name="Vlamakis H."/>
            <person name="Clish C."/>
            <person name="Bullock K."/>
            <person name="Deik A."/>
            <person name="Scott J."/>
            <person name="Pierce K.A."/>
            <person name="Xavier R.J."/>
            <person name="Alm E.J."/>
        </authorList>
    </citation>
    <scope>NUCLEOTIDE SEQUENCE [LARGE SCALE GENOMIC DNA]</scope>
    <source>
        <strain evidence="1 2">BIOML-A73</strain>
    </source>
</reference>
<comment type="caution">
    <text evidence="1">The sequence shown here is derived from an EMBL/GenBank/DDBJ whole genome shotgun (WGS) entry which is preliminary data.</text>
</comment>
<evidence type="ECO:0000313" key="2">
    <source>
        <dbReference type="Proteomes" id="UP000433382"/>
    </source>
</evidence>